<name>A0ABT0VK25_9LACO</name>
<gene>
    <name evidence="2" type="ORF">KAK10_06130</name>
</gene>
<feature type="transmembrane region" description="Helical" evidence="1">
    <location>
        <begin position="277"/>
        <end position="296"/>
    </location>
</feature>
<feature type="transmembrane region" description="Helical" evidence="1">
    <location>
        <begin position="414"/>
        <end position="433"/>
    </location>
</feature>
<sequence length="661" mass="74602">MLVKGGRLLIMLVGLGMLIIGLKTNLAGATNYALQPIMAIVLMGMLAVLLVLGGLLLNRVFNQMSHKMLWLLIITVYLSIVGIQLLIIKNFTPSFVRDPFRVINTAISLSQHQLQWPIYFSRATNNVNITVILAQLLKITHFLPVSPILQVRLWQLALVQLVILVMLVNTYLITKKLSTVLMTLIWTLIIPFFYTYNLLVFYSDIWIMLGFGIVTLSALLLNNTKKPLIQGLVLLLAGSSALITQLIKPNFIVVIPALLIWLVMCQAKDQVPKKSGLLVVTISVAVICAFPVNKLIDQAVNFEPVERYEFPIQHWMMMGLNLKSGGTYSQADVQLTARQATLTAKKQQDTAIIKARLEKMSLKQISQLFVTKLTNLQNQGKLNHNYLDGYVKAPKWYLQRRLFVDNGITNLTRLGMVILYGLALYTIMMSLFFGRRNAHTLLAVLLILGLIVFHTLMWEANNRYGEAMLIPLLCIVTTGFEQASELTKKWSLKGWLAVTFLASCLMAFLGDQQSIATSQKLKQPLVKITGQYANCGGGFNYQPVSLAPKQRLVQSVTLPVSAKKLQILAYGHQNIRFNLYYHHKLIYQVANITSKQRHLNMNHDFNIYVYHTFKPGKYKLVFTNSQHTIGKVRVQKAAYKLQEGQIKELSGNASFIFAFSR</sequence>
<evidence type="ECO:0000313" key="3">
    <source>
        <dbReference type="Proteomes" id="UP001057481"/>
    </source>
</evidence>
<feature type="transmembrane region" description="Helical" evidence="1">
    <location>
        <begin position="153"/>
        <end position="173"/>
    </location>
</feature>
<feature type="transmembrane region" description="Helical" evidence="1">
    <location>
        <begin position="180"/>
        <end position="199"/>
    </location>
</feature>
<reference evidence="2" key="1">
    <citation type="submission" date="2021-04" db="EMBL/GenBank/DDBJ databases">
        <title>Taxonomic assessment of Weissella genus.</title>
        <authorList>
            <person name="Fanelli F."/>
            <person name="Chieffi D."/>
            <person name="Dell'Aquila A."/>
            <person name="Gyu-Sung C."/>
            <person name="Franz C.M.A.P."/>
            <person name="Fusco V."/>
        </authorList>
    </citation>
    <scope>NUCLEOTIDE SEQUENCE</scope>
    <source>
        <strain evidence="2">LMG 25373</strain>
    </source>
</reference>
<feature type="transmembrane region" description="Helical" evidence="1">
    <location>
        <begin position="7"/>
        <end position="26"/>
    </location>
</feature>
<keyword evidence="1" id="KW-0472">Membrane</keyword>
<feature type="transmembrane region" description="Helical" evidence="1">
    <location>
        <begin position="250"/>
        <end position="265"/>
    </location>
</feature>
<protein>
    <recommendedName>
        <fullName evidence="4">Glycosyltransferase RgtA/B/C/D-like domain-containing protein</fullName>
    </recommendedName>
</protein>
<dbReference type="Proteomes" id="UP001057481">
    <property type="component" value="Unassembled WGS sequence"/>
</dbReference>
<dbReference type="RefSeq" id="WP_205143559.1">
    <property type="nucleotide sequence ID" value="NZ_JAFBDN010000007.1"/>
</dbReference>
<comment type="caution">
    <text evidence="2">The sequence shown here is derived from an EMBL/GenBank/DDBJ whole genome shotgun (WGS) entry which is preliminary data.</text>
</comment>
<keyword evidence="3" id="KW-1185">Reference proteome</keyword>
<keyword evidence="1" id="KW-1133">Transmembrane helix</keyword>
<keyword evidence="1" id="KW-0812">Transmembrane</keyword>
<feature type="transmembrane region" description="Helical" evidence="1">
    <location>
        <begin position="32"/>
        <end position="57"/>
    </location>
</feature>
<dbReference type="EMBL" id="JAGMVS010000064">
    <property type="protein sequence ID" value="MCM2437483.1"/>
    <property type="molecule type" value="Genomic_DNA"/>
</dbReference>
<evidence type="ECO:0000313" key="2">
    <source>
        <dbReference type="EMBL" id="MCM2437483.1"/>
    </source>
</evidence>
<organism evidence="2 3">
    <name type="scientific">Periweissella beninensis</name>
    <dbReference type="NCBI Taxonomy" id="504936"/>
    <lineage>
        <taxon>Bacteria</taxon>
        <taxon>Bacillati</taxon>
        <taxon>Bacillota</taxon>
        <taxon>Bacilli</taxon>
        <taxon>Lactobacillales</taxon>
        <taxon>Lactobacillaceae</taxon>
        <taxon>Periweissella</taxon>
    </lineage>
</organism>
<evidence type="ECO:0008006" key="4">
    <source>
        <dbReference type="Google" id="ProtNLM"/>
    </source>
</evidence>
<feature type="transmembrane region" description="Helical" evidence="1">
    <location>
        <begin position="69"/>
        <end position="88"/>
    </location>
</feature>
<feature type="transmembrane region" description="Helical" evidence="1">
    <location>
        <begin position="440"/>
        <end position="458"/>
    </location>
</feature>
<accession>A0ABT0VK25</accession>
<proteinExistence type="predicted"/>
<evidence type="ECO:0000256" key="1">
    <source>
        <dbReference type="SAM" id="Phobius"/>
    </source>
</evidence>